<evidence type="ECO:0000259" key="1">
    <source>
        <dbReference type="Pfam" id="PF13456"/>
    </source>
</evidence>
<sequence>MVIAIRPTIAAEAGNYRLTSYLVSSPNAAPGTMWPTRLIPNSVSAFATEALTVIHGLRFAFELGFQSVVLEGDSRSVIEKIYVDISGNRAALAMARDRVRRGEDRYWVEESPDSIVMVTNEDRRLLDPP</sequence>
<comment type="caution">
    <text evidence="2">The sequence shown here is derived from an EMBL/GenBank/DDBJ whole genome shotgun (WGS) entry which is preliminary data.</text>
</comment>
<dbReference type="GO" id="GO:0003676">
    <property type="term" value="F:nucleic acid binding"/>
    <property type="evidence" value="ECO:0007669"/>
    <property type="project" value="InterPro"/>
</dbReference>
<dbReference type="InterPro" id="IPR002156">
    <property type="entry name" value="RNaseH_domain"/>
</dbReference>
<dbReference type="InterPro" id="IPR052929">
    <property type="entry name" value="RNase_H-like_EbsB-rel"/>
</dbReference>
<dbReference type="Pfam" id="PF13456">
    <property type="entry name" value="RVT_3"/>
    <property type="match status" value="1"/>
</dbReference>
<dbReference type="PANTHER" id="PTHR47074">
    <property type="entry name" value="BNAC02G40300D PROTEIN"/>
    <property type="match status" value="1"/>
</dbReference>
<feature type="domain" description="RNase H type-1" evidence="1">
    <location>
        <begin position="39"/>
        <end position="90"/>
    </location>
</feature>
<dbReference type="PANTHER" id="PTHR47074:SF61">
    <property type="entry name" value="RNASE H TYPE-1 DOMAIN-CONTAINING PROTEIN"/>
    <property type="match status" value="1"/>
</dbReference>
<accession>A0A7J8X427</accession>
<gene>
    <name evidence="2" type="ORF">Goari_023787</name>
</gene>
<organism evidence="2 3">
    <name type="scientific">Gossypium aridum</name>
    <name type="common">American cotton</name>
    <name type="synonym">Erioxylum aridum</name>
    <dbReference type="NCBI Taxonomy" id="34290"/>
    <lineage>
        <taxon>Eukaryota</taxon>
        <taxon>Viridiplantae</taxon>
        <taxon>Streptophyta</taxon>
        <taxon>Embryophyta</taxon>
        <taxon>Tracheophyta</taxon>
        <taxon>Spermatophyta</taxon>
        <taxon>Magnoliopsida</taxon>
        <taxon>eudicotyledons</taxon>
        <taxon>Gunneridae</taxon>
        <taxon>Pentapetalae</taxon>
        <taxon>rosids</taxon>
        <taxon>malvids</taxon>
        <taxon>Malvales</taxon>
        <taxon>Malvaceae</taxon>
        <taxon>Malvoideae</taxon>
        <taxon>Gossypium</taxon>
    </lineage>
</organism>
<dbReference type="Proteomes" id="UP000593577">
    <property type="component" value="Unassembled WGS sequence"/>
</dbReference>
<protein>
    <recommendedName>
        <fullName evidence="1">RNase H type-1 domain-containing protein</fullName>
    </recommendedName>
</protein>
<dbReference type="EMBL" id="JABFAA010000005">
    <property type="protein sequence ID" value="MBA0682027.1"/>
    <property type="molecule type" value="Genomic_DNA"/>
</dbReference>
<evidence type="ECO:0000313" key="3">
    <source>
        <dbReference type="Proteomes" id="UP000593577"/>
    </source>
</evidence>
<keyword evidence="3" id="KW-1185">Reference proteome</keyword>
<dbReference type="AlphaFoldDB" id="A0A7J8X427"/>
<reference evidence="2 3" key="1">
    <citation type="journal article" date="2019" name="Genome Biol. Evol.">
        <title>Insights into the evolution of the New World diploid cottons (Gossypium, subgenus Houzingenia) based on genome sequencing.</title>
        <authorList>
            <person name="Grover C.E."/>
            <person name="Arick M.A. 2nd"/>
            <person name="Thrash A."/>
            <person name="Conover J.L."/>
            <person name="Sanders W.S."/>
            <person name="Peterson D.G."/>
            <person name="Frelichowski J.E."/>
            <person name="Scheffler J.A."/>
            <person name="Scheffler B.E."/>
            <person name="Wendel J.F."/>
        </authorList>
    </citation>
    <scope>NUCLEOTIDE SEQUENCE [LARGE SCALE GENOMIC DNA]</scope>
    <source>
        <strain evidence="2">185</strain>
        <tissue evidence="2">Leaf</tissue>
    </source>
</reference>
<dbReference type="GO" id="GO:0004523">
    <property type="term" value="F:RNA-DNA hybrid ribonuclease activity"/>
    <property type="evidence" value="ECO:0007669"/>
    <property type="project" value="InterPro"/>
</dbReference>
<proteinExistence type="predicted"/>
<name>A0A7J8X427_GOSAI</name>
<evidence type="ECO:0000313" key="2">
    <source>
        <dbReference type="EMBL" id="MBA0682027.1"/>
    </source>
</evidence>